<dbReference type="OrthoDB" id="405996at2759"/>
<keyword evidence="8" id="KW-0378">Hydrolase</keyword>
<keyword evidence="9" id="KW-0653">Protein transport</keyword>
<name>G8BV77_TETPH</name>
<evidence type="ECO:0000256" key="1">
    <source>
        <dbReference type="ARBA" id="ARBA00004496"/>
    </source>
</evidence>
<dbReference type="Proteomes" id="UP000005666">
    <property type="component" value="Chromosome 6"/>
</dbReference>
<dbReference type="PANTHER" id="PTHR11200:SF257">
    <property type="entry name" value="PHOSPHOINOSITIDE 5-PHOSPHATASE"/>
    <property type="match status" value="1"/>
</dbReference>
<dbReference type="EMBL" id="HE612861">
    <property type="protein sequence ID" value="CCE63659.1"/>
    <property type="molecule type" value="Genomic_DNA"/>
</dbReference>
<dbReference type="AlphaFoldDB" id="G8BV77"/>
<dbReference type="GO" id="GO:0006897">
    <property type="term" value="P:endocytosis"/>
    <property type="evidence" value="ECO:0007669"/>
    <property type="project" value="UniProtKB-KW"/>
</dbReference>
<evidence type="ECO:0000256" key="5">
    <source>
        <dbReference type="ARBA" id="ARBA00022448"/>
    </source>
</evidence>
<dbReference type="SMART" id="SM00128">
    <property type="entry name" value="IPPc"/>
    <property type="match status" value="1"/>
</dbReference>
<dbReference type="PROSITE" id="PS50275">
    <property type="entry name" value="SAC"/>
    <property type="match status" value="1"/>
</dbReference>
<evidence type="ECO:0000256" key="7">
    <source>
        <dbReference type="ARBA" id="ARBA00022583"/>
    </source>
</evidence>
<feature type="region of interest" description="Disordered" evidence="10">
    <location>
        <begin position="897"/>
        <end position="916"/>
    </location>
</feature>
<protein>
    <recommendedName>
        <fullName evidence="4">phosphoinositide 5-phosphatase</fullName>
        <ecNumber evidence="4">3.1.3.36</ecNumber>
    </recommendedName>
</protein>
<dbReference type="EC" id="3.1.3.36" evidence="4"/>
<dbReference type="GeneID" id="11535376"/>
<keyword evidence="6" id="KW-0963">Cytoplasm</keyword>
<comment type="subcellular location">
    <subcellularLocation>
        <location evidence="1">Cytoplasm</location>
    </subcellularLocation>
</comment>
<evidence type="ECO:0000256" key="3">
    <source>
        <dbReference type="ARBA" id="ARBA00009678"/>
    </source>
</evidence>
<dbReference type="InterPro" id="IPR000300">
    <property type="entry name" value="IPPc"/>
</dbReference>
<dbReference type="InterPro" id="IPR046985">
    <property type="entry name" value="IP5"/>
</dbReference>
<evidence type="ECO:0000313" key="13">
    <source>
        <dbReference type="Proteomes" id="UP000005666"/>
    </source>
</evidence>
<dbReference type="PANTHER" id="PTHR11200">
    <property type="entry name" value="INOSITOL 5-PHOSPHATASE"/>
    <property type="match status" value="1"/>
</dbReference>
<proteinExistence type="inferred from homology"/>
<dbReference type="InterPro" id="IPR036691">
    <property type="entry name" value="Endo/exonu/phosph_ase_sf"/>
</dbReference>
<organism evidence="12 13">
    <name type="scientific">Tetrapisispora phaffii (strain ATCC 24235 / CBS 4417 / NBRC 1672 / NRRL Y-8282 / UCD 70-5)</name>
    <name type="common">Yeast</name>
    <name type="synonym">Fabospora phaffii</name>
    <dbReference type="NCBI Taxonomy" id="1071381"/>
    <lineage>
        <taxon>Eukaryota</taxon>
        <taxon>Fungi</taxon>
        <taxon>Dikarya</taxon>
        <taxon>Ascomycota</taxon>
        <taxon>Saccharomycotina</taxon>
        <taxon>Saccharomycetes</taxon>
        <taxon>Saccharomycetales</taxon>
        <taxon>Saccharomycetaceae</taxon>
        <taxon>Tetrapisispora</taxon>
    </lineage>
</organism>
<dbReference type="GO" id="GO:0015031">
    <property type="term" value="P:protein transport"/>
    <property type="evidence" value="ECO:0007669"/>
    <property type="project" value="UniProtKB-KW"/>
</dbReference>
<dbReference type="eggNOG" id="KOG0566">
    <property type="taxonomic scope" value="Eukaryota"/>
</dbReference>
<feature type="domain" description="SAC" evidence="11">
    <location>
        <begin position="142"/>
        <end position="482"/>
    </location>
</feature>
<comment type="similarity">
    <text evidence="3">In the central section; belongs to the inositol 1,4,5-trisphosphate 5-phosphatase family.</text>
</comment>
<dbReference type="InterPro" id="IPR002013">
    <property type="entry name" value="SAC_dom"/>
</dbReference>
<keyword evidence="5" id="KW-0813">Transport</keyword>
<sequence length="1002" mass="113592">MIIILSTTADRRLAIVSENHAIVFKAISEPSSKKPICNIELAEKKTLRGHGFQKLSSHEIFGFIGLIEVNGLIFIGTIVGKSKVAQPVPGESINKINSVEFYCLNDPTWDFTEFDANGYPLKTEQDSSEVREPIPRHPLSELRKLLSNGSFYYSSDFDLTATLQSRGYGAHSLSSDKYETEYMWNYFLMQDIIEYRDRLDNIAKQILDDNGFLTTMICGFAETFITAIEKTKVAITIISKQSWKRAGTRFNARGVDDDANVANFVETETVMYSLHYCYSFTQIRGSIPVFWEQENGMINPKVEIRRSIEATQPIFDKHFENLNNKYGHVNIVNLLAYKPSEIELSKRYHDHLKNSKKFQFGEDVSLTDFDFHKETSGEGFAGVRKLIPLITESMLSLGYFSYDIKEQKVLSEQHGVFRTNCLDCLDRTNVVQQAISKEGFKIFLEDFRLKSSNDGVEDEDVMNKLNELWADNGDQISQIYTGTNALKSSYSRKGKMSLSGILSDATKSVSRIYINNFVDTGKQHTIDFLLGRLPNQLTVQLFDPVSQYISKELSSQSDKFTTIANIEIFAGTFNVSAATDNIDLTKWLFPVGERFKPDVFVLGLQEVIELSAGSILNADYTKGHFWESMVSKCLNKFGDKYLLLRVEQVTSLLILLFVHVDKVQNFKEVEGASKKTGFGGIAGNKGAVSIRFNYGDTSFCFINSHLSAGDNNVEDRKNDYWNILNGINFTRSKTISDHDNIFWLGDLNFRVNLDSEIVRYELEKKKDDYINGLLKYDQLRHEIMTGEIFKGFKEAPIKFRPTYKYDKGTENYDSSEKARTPSWTDRILYKGEDLSALSYSDALILDSDHRPVYGAYRVITKFSDNDKKKELVKLLYTEFQRKHSDLVLTNIFSKSDSGLSLNSTPASNEDSNGYNIEDLDLSRDSFRTLMSDTTTSSKLNLRPPPPPLTEDVSSNSDCKSPESIVKTISRTESLTNKERPLPPGFNDGIVLTPGKVNEDGNK</sequence>
<evidence type="ECO:0000256" key="8">
    <source>
        <dbReference type="ARBA" id="ARBA00022801"/>
    </source>
</evidence>
<dbReference type="Gene3D" id="3.60.10.10">
    <property type="entry name" value="Endonuclease/exonuclease/phosphatase"/>
    <property type="match status" value="1"/>
</dbReference>
<dbReference type="Pfam" id="PF02383">
    <property type="entry name" value="Syja_N"/>
    <property type="match status" value="1"/>
</dbReference>
<dbReference type="KEGG" id="tpf:TPHA_0F01750"/>
<accession>G8BV77</accession>
<dbReference type="Pfam" id="PF22669">
    <property type="entry name" value="Exo_endo_phos2"/>
    <property type="match status" value="1"/>
</dbReference>
<dbReference type="GO" id="GO:0046856">
    <property type="term" value="P:phosphatidylinositol dephosphorylation"/>
    <property type="evidence" value="ECO:0007669"/>
    <property type="project" value="InterPro"/>
</dbReference>
<dbReference type="GO" id="GO:0004439">
    <property type="term" value="F:phosphatidylinositol-4,5-bisphosphate 5-phosphatase activity"/>
    <property type="evidence" value="ECO:0007669"/>
    <property type="project" value="UniProtKB-EC"/>
</dbReference>
<evidence type="ECO:0000256" key="10">
    <source>
        <dbReference type="SAM" id="MobiDB-lite"/>
    </source>
</evidence>
<keyword evidence="7" id="KW-0254">Endocytosis</keyword>
<dbReference type="SUPFAM" id="SSF56219">
    <property type="entry name" value="DNase I-like"/>
    <property type="match status" value="1"/>
</dbReference>
<dbReference type="GO" id="GO:0016020">
    <property type="term" value="C:membrane"/>
    <property type="evidence" value="ECO:0007669"/>
    <property type="project" value="TreeGrafter"/>
</dbReference>
<gene>
    <name evidence="12" type="primary">TPHA0F01750</name>
    <name evidence="12" type="ordered locus">TPHA_0F01750</name>
</gene>
<dbReference type="FunFam" id="3.60.10.10:FF:000029">
    <property type="entry name" value="Inositol polyphosphate 5-phosphatase"/>
    <property type="match status" value="1"/>
</dbReference>
<dbReference type="OMA" id="ICQQRFY"/>
<evidence type="ECO:0000256" key="6">
    <source>
        <dbReference type="ARBA" id="ARBA00022490"/>
    </source>
</evidence>
<keyword evidence="13" id="KW-1185">Reference proteome</keyword>
<dbReference type="STRING" id="1071381.G8BV77"/>
<reference evidence="12 13" key="1">
    <citation type="journal article" date="2011" name="Proc. Natl. Acad. Sci. U.S.A.">
        <title>Evolutionary erosion of yeast sex chromosomes by mating-type switching accidents.</title>
        <authorList>
            <person name="Gordon J.L."/>
            <person name="Armisen D."/>
            <person name="Proux-Wera E."/>
            <person name="Oheigeartaigh S.S."/>
            <person name="Byrne K.P."/>
            <person name="Wolfe K.H."/>
        </authorList>
    </citation>
    <scope>NUCLEOTIDE SEQUENCE [LARGE SCALE GENOMIC DNA]</scope>
    <source>
        <strain evidence="13">ATCC 24235 / CBS 4417 / NBRC 1672 / NRRL Y-8282 / UCD 70-5</strain>
    </source>
</reference>
<evidence type="ECO:0000256" key="9">
    <source>
        <dbReference type="ARBA" id="ARBA00022927"/>
    </source>
</evidence>
<dbReference type="RefSeq" id="XP_003686093.1">
    <property type="nucleotide sequence ID" value="XM_003686045.1"/>
</dbReference>
<evidence type="ECO:0000259" key="11">
    <source>
        <dbReference type="PROSITE" id="PS50275"/>
    </source>
</evidence>
<evidence type="ECO:0000313" key="12">
    <source>
        <dbReference type="EMBL" id="CCE63659.1"/>
    </source>
</evidence>
<feature type="compositionally biased region" description="Polar residues" evidence="10">
    <location>
        <begin position="897"/>
        <end position="914"/>
    </location>
</feature>
<evidence type="ECO:0000256" key="2">
    <source>
        <dbReference type="ARBA" id="ARBA00008943"/>
    </source>
</evidence>
<comment type="similarity">
    <text evidence="2">Belongs to the synaptojanin family.</text>
</comment>
<dbReference type="GO" id="GO:0005737">
    <property type="term" value="C:cytoplasm"/>
    <property type="evidence" value="ECO:0007669"/>
    <property type="project" value="UniProtKB-SubCell"/>
</dbReference>
<dbReference type="GO" id="GO:0043813">
    <property type="term" value="F:phosphatidylinositol-3,5-bisphosphate 5-phosphatase activity"/>
    <property type="evidence" value="ECO:0007669"/>
    <property type="project" value="TreeGrafter"/>
</dbReference>
<feature type="region of interest" description="Disordered" evidence="10">
    <location>
        <begin position="932"/>
        <end position="1002"/>
    </location>
</feature>
<dbReference type="HOGENOM" id="CLU_003016_2_0_1"/>
<evidence type="ECO:0000256" key="4">
    <source>
        <dbReference type="ARBA" id="ARBA00013044"/>
    </source>
</evidence>